<keyword evidence="3 11" id="KW-0328">Glycosyltransferase</keyword>
<reference evidence="13 14" key="1">
    <citation type="submission" date="2017-05" db="EMBL/GenBank/DDBJ databases">
        <title>Acinetobacter populi ANC 5415 (= PBJ7), whole genome shotgun sequencing project.</title>
        <authorList>
            <person name="Nemec A."/>
            <person name="Radolfova-Krizova L."/>
        </authorList>
    </citation>
    <scope>NUCLEOTIDE SEQUENCE [LARGE SCALE GENOMIC DNA]</scope>
    <source>
        <strain evidence="13 14">PBJ7</strain>
    </source>
</reference>
<protein>
    <recommendedName>
        <fullName evidence="11">Biosynthetic peptidoglycan transglycosylase</fullName>
        <ecNumber evidence="11">2.4.99.28</ecNumber>
    </recommendedName>
    <alternativeName>
        <fullName evidence="11">Glycan polymerase</fullName>
    </alternativeName>
    <alternativeName>
        <fullName evidence="11">Peptidoglycan glycosyltransferase MtgA</fullName>
        <shortName evidence="11">PGT</shortName>
    </alternativeName>
</protein>
<evidence type="ECO:0000256" key="3">
    <source>
        <dbReference type="ARBA" id="ARBA00022676"/>
    </source>
</evidence>
<dbReference type="GO" id="GO:0008955">
    <property type="term" value="F:peptidoglycan glycosyltransferase activity"/>
    <property type="evidence" value="ECO:0007669"/>
    <property type="project" value="UniProtKB-UniRule"/>
</dbReference>
<keyword evidence="5 11" id="KW-0812">Transmembrane</keyword>
<evidence type="ECO:0000313" key="14">
    <source>
        <dbReference type="Proteomes" id="UP000196536"/>
    </source>
</evidence>
<keyword evidence="2 11" id="KW-0997">Cell inner membrane</keyword>
<keyword evidence="14" id="KW-1185">Reference proteome</keyword>
<dbReference type="GO" id="GO:0009252">
    <property type="term" value="P:peptidoglycan biosynthetic process"/>
    <property type="evidence" value="ECO:0007669"/>
    <property type="project" value="UniProtKB-UniRule"/>
</dbReference>
<dbReference type="AlphaFoldDB" id="A0A1Z9YYF0"/>
<dbReference type="Gene3D" id="1.10.3810.10">
    <property type="entry name" value="Biosynthetic peptidoglycan transglycosylase-like"/>
    <property type="match status" value="1"/>
</dbReference>
<dbReference type="GO" id="GO:0071555">
    <property type="term" value="P:cell wall organization"/>
    <property type="evidence" value="ECO:0007669"/>
    <property type="project" value="UniProtKB-KW"/>
</dbReference>
<dbReference type="InterPro" id="IPR001264">
    <property type="entry name" value="Glyco_trans_51"/>
</dbReference>
<gene>
    <name evidence="11" type="primary">mtgA</name>
    <name evidence="13" type="ORF">CAP51_11040</name>
</gene>
<dbReference type="GO" id="GO:0008360">
    <property type="term" value="P:regulation of cell shape"/>
    <property type="evidence" value="ECO:0007669"/>
    <property type="project" value="UniProtKB-KW"/>
</dbReference>
<keyword evidence="4 11" id="KW-0808">Transferase</keyword>
<evidence type="ECO:0000256" key="11">
    <source>
        <dbReference type="HAMAP-Rule" id="MF_00766"/>
    </source>
</evidence>
<dbReference type="GO" id="GO:0009274">
    <property type="term" value="C:peptidoglycan-based cell wall"/>
    <property type="evidence" value="ECO:0007669"/>
    <property type="project" value="InterPro"/>
</dbReference>
<sequence>MKKWLMRCIMLFVCFVLLIQIWIFASLFWWRSHPVETTMFMRTYYWTTPDAKIYHQWKDADQISDHFKRAVIAAEDGRFLQHKGFDWDGMMNAVQRNEKKGEVVAGGSTISQQLAKNLFLYNKRSYIRKGQEAVATWMMERMWSKQRILEVYVNSVELGKGIYGVEAASRHYFGKSAKNLSRDQAIKLAAMLPNPKYYQDHPNDRRYQFRQRFINKYISHARLPSDD</sequence>
<evidence type="ECO:0000259" key="12">
    <source>
        <dbReference type="Pfam" id="PF00912"/>
    </source>
</evidence>
<evidence type="ECO:0000313" key="13">
    <source>
        <dbReference type="EMBL" id="OUY07207.1"/>
    </source>
</evidence>
<comment type="subcellular location">
    <subcellularLocation>
        <location evidence="11">Cell inner membrane</location>
        <topology evidence="11">Single-pass membrane protein</topology>
    </subcellularLocation>
</comment>
<dbReference type="PANTHER" id="PTHR30400">
    <property type="entry name" value="MONOFUNCTIONAL BIOSYNTHETIC PEPTIDOGLYCAN TRANSGLYCOSYLASE"/>
    <property type="match status" value="1"/>
</dbReference>
<feature type="transmembrane region" description="Helical" evidence="11">
    <location>
        <begin position="9"/>
        <end position="30"/>
    </location>
</feature>
<dbReference type="NCBIfam" id="TIGR02070">
    <property type="entry name" value="mono_pep_trsgly"/>
    <property type="match status" value="1"/>
</dbReference>
<feature type="domain" description="Glycosyl transferase family 51" evidence="12">
    <location>
        <begin position="52"/>
        <end position="214"/>
    </location>
</feature>
<evidence type="ECO:0000256" key="7">
    <source>
        <dbReference type="ARBA" id="ARBA00022984"/>
    </source>
</evidence>
<dbReference type="Proteomes" id="UP000196536">
    <property type="component" value="Unassembled WGS sequence"/>
</dbReference>
<comment type="catalytic activity">
    <reaction evidence="11">
        <text>[GlcNAc-(1-&gt;4)-Mur2Ac(oyl-L-Ala-gamma-D-Glu-L-Lys-D-Ala-D-Ala)](n)-di-trans,octa-cis-undecaprenyl diphosphate + beta-D-GlcNAc-(1-&gt;4)-Mur2Ac(oyl-L-Ala-gamma-D-Glu-L-Lys-D-Ala-D-Ala)-di-trans,octa-cis-undecaprenyl diphosphate = [GlcNAc-(1-&gt;4)-Mur2Ac(oyl-L-Ala-gamma-D-Glu-L-Lys-D-Ala-D-Ala)](n+1)-di-trans,octa-cis-undecaprenyl diphosphate + di-trans,octa-cis-undecaprenyl diphosphate + H(+)</text>
        <dbReference type="Rhea" id="RHEA:23708"/>
        <dbReference type="Rhea" id="RHEA-COMP:9602"/>
        <dbReference type="Rhea" id="RHEA-COMP:9603"/>
        <dbReference type="ChEBI" id="CHEBI:15378"/>
        <dbReference type="ChEBI" id="CHEBI:58405"/>
        <dbReference type="ChEBI" id="CHEBI:60033"/>
        <dbReference type="ChEBI" id="CHEBI:78435"/>
        <dbReference type="EC" id="2.4.99.28"/>
    </reaction>
</comment>
<dbReference type="RefSeq" id="WP_087620803.1">
    <property type="nucleotide sequence ID" value="NZ_JAKVJF010000025.1"/>
</dbReference>
<dbReference type="HAMAP" id="MF_00766">
    <property type="entry name" value="PGT_MtgA"/>
    <property type="match status" value="1"/>
</dbReference>
<dbReference type="GO" id="GO:0016763">
    <property type="term" value="F:pentosyltransferase activity"/>
    <property type="evidence" value="ECO:0007669"/>
    <property type="project" value="InterPro"/>
</dbReference>
<evidence type="ECO:0000256" key="10">
    <source>
        <dbReference type="ARBA" id="ARBA00023316"/>
    </source>
</evidence>
<comment type="function">
    <text evidence="11">Peptidoglycan polymerase that catalyzes glycan chain elongation from lipid-linked precursors.</text>
</comment>
<organism evidence="13 14">
    <name type="scientific">Acinetobacter populi</name>
    <dbReference type="NCBI Taxonomy" id="1582270"/>
    <lineage>
        <taxon>Bacteria</taxon>
        <taxon>Pseudomonadati</taxon>
        <taxon>Pseudomonadota</taxon>
        <taxon>Gammaproteobacteria</taxon>
        <taxon>Moraxellales</taxon>
        <taxon>Moraxellaceae</taxon>
        <taxon>Acinetobacter</taxon>
    </lineage>
</organism>
<evidence type="ECO:0000256" key="4">
    <source>
        <dbReference type="ARBA" id="ARBA00022679"/>
    </source>
</evidence>
<proteinExistence type="inferred from homology"/>
<keyword evidence="1 11" id="KW-1003">Cell membrane</keyword>
<name>A0A1Z9YYF0_9GAMM</name>
<keyword evidence="10 11" id="KW-0961">Cell wall biogenesis/degradation</keyword>
<dbReference type="UniPathway" id="UPA00219"/>
<dbReference type="InterPro" id="IPR023346">
    <property type="entry name" value="Lysozyme-like_dom_sf"/>
</dbReference>
<dbReference type="EMBL" id="NEXX01000003">
    <property type="protein sequence ID" value="OUY07207.1"/>
    <property type="molecule type" value="Genomic_DNA"/>
</dbReference>
<dbReference type="SUPFAM" id="SSF53955">
    <property type="entry name" value="Lysozyme-like"/>
    <property type="match status" value="1"/>
</dbReference>
<keyword evidence="6 11" id="KW-0133">Cell shape</keyword>
<dbReference type="InterPro" id="IPR011812">
    <property type="entry name" value="Pep_trsgly"/>
</dbReference>
<keyword evidence="8 11" id="KW-1133">Transmembrane helix</keyword>
<dbReference type="Pfam" id="PF00912">
    <property type="entry name" value="Transgly"/>
    <property type="match status" value="1"/>
</dbReference>
<keyword evidence="7 11" id="KW-0573">Peptidoglycan synthesis</keyword>
<evidence type="ECO:0000256" key="2">
    <source>
        <dbReference type="ARBA" id="ARBA00022519"/>
    </source>
</evidence>
<evidence type="ECO:0000256" key="8">
    <source>
        <dbReference type="ARBA" id="ARBA00022989"/>
    </source>
</evidence>
<accession>A0A1Z9YYF0</accession>
<evidence type="ECO:0000256" key="5">
    <source>
        <dbReference type="ARBA" id="ARBA00022692"/>
    </source>
</evidence>
<dbReference type="EC" id="2.4.99.28" evidence="11"/>
<evidence type="ECO:0000256" key="1">
    <source>
        <dbReference type="ARBA" id="ARBA00022475"/>
    </source>
</evidence>
<evidence type="ECO:0000256" key="6">
    <source>
        <dbReference type="ARBA" id="ARBA00022960"/>
    </source>
</evidence>
<keyword evidence="9 11" id="KW-0472">Membrane</keyword>
<dbReference type="InterPro" id="IPR036950">
    <property type="entry name" value="PBP_transglycosylase"/>
</dbReference>
<comment type="pathway">
    <text evidence="11">Cell wall biogenesis; peptidoglycan biosynthesis.</text>
</comment>
<comment type="caution">
    <text evidence="13">The sequence shown here is derived from an EMBL/GenBank/DDBJ whole genome shotgun (WGS) entry which is preliminary data.</text>
</comment>
<dbReference type="PANTHER" id="PTHR30400:SF0">
    <property type="entry name" value="BIOSYNTHETIC PEPTIDOGLYCAN TRANSGLYCOSYLASE"/>
    <property type="match status" value="1"/>
</dbReference>
<dbReference type="GO" id="GO:0005886">
    <property type="term" value="C:plasma membrane"/>
    <property type="evidence" value="ECO:0007669"/>
    <property type="project" value="UniProtKB-SubCell"/>
</dbReference>
<evidence type="ECO:0000256" key="9">
    <source>
        <dbReference type="ARBA" id="ARBA00023136"/>
    </source>
</evidence>
<dbReference type="OrthoDB" id="9766909at2"/>
<comment type="similarity">
    <text evidence="11">Belongs to the glycosyltransferase 51 family.</text>
</comment>